<dbReference type="Proteomes" id="UP000388235">
    <property type="component" value="Chromosome"/>
</dbReference>
<dbReference type="NCBIfam" id="NF007976">
    <property type="entry name" value="PRK10700.1"/>
    <property type="match status" value="1"/>
</dbReference>
<evidence type="ECO:0000313" key="9">
    <source>
        <dbReference type="EMBL" id="QGG80049.1"/>
    </source>
</evidence>
<evidence type="ECO:0000256" key="6">
    <source>
        <dbReference type="PROSITE-ProRule" id="PRU00182"/>
    </source>
</evidence>
<dbReference type="Gene3D" id="3.10.290.10">
    <property type="entry name" value="RNA-binding S4 domain"/>
    <property type="match status" value="1"/>
</dbReference>
<evidence type="ECO:0000256" key="3">
    <source>
        <dbReference type="ARBA" id="ARBA00023235"/>
    </source>
</evidence>
<dbReference type="InterPro" id="IPR000748">
    <property type="entry name" value="PsdUridine_synth_RsuA/RluB/E/F"/>
</dbReference>
<comment type="function">
    <text evidence="5">Responsible for synthesis of pseudouridine from uracil-2605 in 23S ribosomal RNA.</text>
</comment>
<dbReference type="InterPro" id="IPR002942">
    <property type="entry name" value="S4_RNA-bd"/>
</dbReference>
<evidence type="ECO:0000259" key="8">
    <source>
        <dbReference type="SMART" id="SM00363"/>
    </source>
</evidence>
<evidence type="ECO:0000256" key="7">
    <source>
        <dbReference type="RuleBase" id="RU003887"/>
    </source>
</evidence>
<evidence type="ECO:0000256" key="4">
    <source>
        <dbReference type="ARBA" id="ARBA00036944"/>
    </source>
</evidence>
<proteinExistence type="inferred from homology"/>
<dbReference type="InterPro" id="IPR042092">
    <property type="entry name" value="PsdUridine_s_RsuA/RluB/E/F_cat"/>
</dbReference>
<feature type="domain" description="RNA-binding S4" evidence="8">
    <location>
        <begin position="13"/>
        <end position="73"/>
    </location>
</feature>
<accession>A0A5Q2Q6U1</accession>
<evidence type="ECO:0000313" key="10">
    <source>
        <dbReference type="Proteomes" id="UP000388235"/>
    </source>
</evidence>
<keyword evidence="3 7" id="KW-0413">Isomerase</keyword>
<dbReference type="CDD" id="cd02556">
    <property type="entry name" value="PseudoU_synth_RluB"/>
    <property type="match status" value="1"/>
</dbReference>
<gene>
    <name evidence="9" type="ORF">GH975_05445</name>
</gene>
<dbReference type="InterPro" id="IPR050343">
    <property type="entry name" value="RsuA_PseudoU_synthase"/>
</dbReference>
<dbReference type="GO" id="GO:0003723">
    <property type="term" value="F:RNA binding"/>
    <property type="evidence" value="ECO:0007669"/>
    <property type="project" value="UniProtKB-KW"/>
</dbReference>
<dbReference type="InterPro" id="IPR006145">
    <property type="entry name" value="PsdUridine_synth_RsuA/RluA"/>
</dbReference>
<dbReference type="PROSITE" id="PS50889">
    <property type="entry name" value="S4"/>
    <property type="match status" value="1"/>
</dbReference>
<dbReference type="GO" id="GO:0005829">
    <property type="term" value="C:cytosol"/>
    <property type="evidence" value="ECO:0007669"/>
    <property type="project" value="UniProtKB-ARBA"/>
</dbReference>
<dbReference type="GO" id="GO:0000455">
    <property type="term" value="P:enzyme-directed rRNA pseudouridine synthesis"/>
    <property type="evidence" value="ECO:0007669"/>
    <property type="project" value="UniProtKB-ARBA"/>
</dbReference>
<evidence type="ECO:0000256" key="1">
    <source>
        <dbReference type="ARBA" id="ARBA00008348"/>
    </source>
</evidence>
<name>A0A5Q2Q6U1_9GAMM</name>
<dbReference type="EC" id="5.4.99.-" evidence="7"/>
<comment type="similarity">
    <text evidence="1 7">Belongs to the pseudouridine synthase RsuA family.</text>
</comment>
<dbReference type="InterPro" id="IPR018496">
    <property type="entry name" value="PsdUridine_synth_RsuA/RluB_CS"/>
</dbReference>
<dbReference type="InterPro" id="IPR020094">
    <property type="entry name" value="TruA/RsuA/RluB/E/F_N"/>
</dbReference>
<comment type="catalytic activity">
    <reaction evidence="4">
        <text>uridine(2605) in 23S rRNA = pseudouridine(2605) in 23S rRNA</text>
        <dbReference type="Rhea" id="RHEA:42520"/>
        <dbReference type="Rhea" id="RHEA-COMP:10095"/>
        <dbReference type="Rhea" id="RHEA-COMP:10096"/>
        <dbReference type="ChEBI" id="CHEBI:65314"/>
        <dbReference type="ChEBI" id="CHEBI:65315"/>
        <dbReference type="EC" id="5.4.99.22"/>
    </reaction>
</comment>
<dbReference type="CDD" id="cd00165">
    <property type="entry name" value="S4"/>
    <property type="match status" value="1"/>
</dbReference>
<dbReference type="SUPFAM" id="SSF55120">
    <property type="entry name" value="Pseudouridine synthase"/>
    <property type="match status" value="1"/>
</dbReference>
<keyword evidence="2 6" id="KW-0694">RNA-binding</keyword>
<dbReference type="SUPFAM" id="SSF55174">
    <property type="entry name" value="Alpha-L RNA-binding motif"/>
    <property type="match status" value="1"/>
</dbReference>
<dbReference type="AlphaFoldDB" id="A0A5Q2Q6U1"/>
<dbReference type="InterPro" id="IPR020103">
    <property type="entry name" value="PsdUridine_synth_cat_dom_sf"/>
</dbReference>
<dbReference type="Gene3D" id="3.30.70.580">
    <property type="entry name" value="Pseudouridine synthase I, catalytic domain, N-terminal subdomain"/>
    <property type="match status" value="1"/>
</dbReference>
<dbReference type="PANTHER" id="PTHR47683">
    <property type="entry name" value="PSEUDOURIDINE SYNTHASE FAMILY PROTEIN-RELATED"/>
    <property type="match status" value="1"/>
</dbReference>
<sequence length="284" mass="32271">MAVSRPARSPMKERIHKVLARAGVGSRRGIEQLIKENRVKVNGKAATIGDSLERGDTVRIDGKPVKVETAFTQFRRVIAYHKPEGEVCTASDPEGRPTVFDRLPDPGQGRWIMVGRLDVNTCGLLLFTTDGDLAHKLMHPSSQVDREYAVRVRGHVGDEMINRLKTGVELEDGPAKFTDIQPSLEDGDGQNHWYYCVLMEGRHREARRLWDSQGVTVSRLRRVRYGCIFLPKRLRSGRWEELDQRSCNDLADSVGVERAAVPQKTPDQLIKERRVSKKRVRIKR</sequence>
<dbReference type="Gene3D" id="3.30.70.1560">
    <property type="entry name" value="Alpha-L RNA-binding motif"/>
    <property type="match status" value="1"/>
</dbReference>
<dbReference type="Pfam" id="PF00849">
    <property type="entry name" value="PseudoU_synth_2"/>
    <property type="match status" value="1"/>
</dbReference>
<dbReference type="FunFam" id="3.30.70.1560:FF:000001">
    <property type="entry name" value="Pseudouridine synthase"/>
    <property type="match status" value="1"/>
</dbReference>
<dbReference type="NCBIfam" id="TIGR00093">
    <property type="entry name" value="pseudouridine synthase"/>
    <property type="match status" value="1"/>
</dbReference>
<dbReference type="Pfam" id="PF01479">
    <property type="entry name" value="S4"/>
    <property type="match status" value="1"/>
</dbReference>
<evidence type="ECO:0000256" key="2">
    <source>
        <dbReference type="ARBA" id="ARBA00022884"/>
    </source>
</evidence>
<dbReference type="PANTHER" id="PTHR47683:SF3">
    <property type="entry name" value="RIBOSOMAL LARGE SUBUNIT PSEUDOURIDINE SYNTHASE B"/>
    <property type="match status" value="1"/>
</dbReference>
<protein>
    <recommendedName>
        <fullName evidence="7">Pseudouridine synthase</fullName>
        <ecNumber evidence="7">5.4.99.-</ecNumber>
    </recommendedName>
</protein>
<reference evidence="9 10" key="1">
    <citation type="submission" date="2019-11" db="EMBL/GenBank/DDBJ databases">
        <authorList>
            <person name="Khan S.A."/>
            <person name="Jeon C.O."/>
            <person name="Chun B.H."/>
        </authorList>
    </citation>
    <scope>NUCLEOTIDE SEQUENCE [LARGE SCALE GENOMIC DNA]</scope>
    <source>
        <strain evidence="9 10">IMCC 1097</strain>
    </source>
</reference>
<evidence type="ECO:0000256" key="5">
    <source>
        <dbReference type="ARBA" id="ARBA00037383"/>
    </source>
</evidence>
<dbReference type="GO" id="GO:0160139">
    <property type="term" value="F:23S rRNA pseudouridine(2605) synthase activity"/>
    <property type="evidence" value="ECO:0007669"/>
    <property type="project" value="UniProtKB-EC"/>
</dbReference>
<dbReference type="SMART" id="SM00363">
    <property type="entry name" value="S4"/>
    <property type="match status" value="1"/>
</dbReference>
<dbReference type="PROSITE" id="PS01149">
    <property type="entry name" value="PSI_RSU"/>
    <property type="match status" value="1"/>
</dbReference>
<dbReference type="KEGG" id="llp:GH975_05445"/>
<keyword evidence="10" id="KW-1185">Reference proteome</keyword>
<dbReference type="FunFam" id="3.10.290.10:FF:000003">
    <property type="entry name" value="Pseudouridine synthase"/>
    <property type="match status" value="1"/>
</dbReference>
<dbReference type="EMBL" id="CP045871">
    <property type="protein sequence ID" value="QGG80049.1"/>
    <property type="molecule type" value="Genomic_DNA"/>
</dbReference>
<dbReference type="InterPro" id="IPR036986">
    <property type="entry name" value="S4_RNA-bd_sf"/>
</dbReference>
<organism evidence="9 10">
    <name type="scientific">Litorivicinus lipolyticus</name>
    <dbReference type="NCBI Taxonomy" id="418701"/>
    <lineage>
        <taxon>Bacteria</taxon>
        <taxon>Pseudomonadati</taxon>
        <taxon>Pseudomonadota</taxon>
        <taxon>Gammaproteobacteria</taxon>
        <taxon>Oceanospirillales</taxon>
        <taxon>Litorivicinaceae</taxon>
        <taxon>Litorivicinus</taxon>
    </lineage>
</organism>
<dbReference type="OrthoDB" id="9807213at2"/>